<sequence length="651" mass="71618">MSDLLLLFVSSAVLLMSSWCVQGLRVSVFPRHPLFRLGERQQLVCSVQDCPLVPSLSWSLLGDRPLTASVSTNGSRSVVTFDPVMMEHEGTLLCRVNCGGDKREGKTPVHVYSFPSAPVIQGQDQLKLGAESILTCHVSDLYPAEQLTLTWFMGGSFLQSTVGDPGSSSVRSEYKFTPQNQDSGSNISCRAMLDLPDLPAGRSDLESSADAPVVTWISNSVLVMADSPLTLSCSVEGNPEPTISWSLRTADGGSEWRGGGRQLVFRAVSLSEAGRYECEARNSEGNQTAAVDLTVHGKSEAPVSFTISPGPVVSVAERGSDLVLTCTASGCLHPPTLTWVDQDQTVLQRTQQQDGLSQLHLQDLDLQDQGFYRCEAECESVTRTRTTQVQVYSFPSDPVVKDPGPVVLGQEAVLRCDVINVFSTNWLRIQWLLGNTTLMSESFEFSGSLQNISSVLKHRIEEDQQVLTCRAELKLMRDDEERWWSRRTSVPLLVHCESYCDRLCFSSLYFSRMIKVLVQFPEEQFVVLTSISVSPGEEVMEGQQVTITCHSDGAPPTTLVLKKEGVGLQRTDPASSSLSFSLSSALLEDSALYQCEASNQYGSQLESRSIRVRGQINKLYSQRQRADQYTIMDVSRKKGFYQLPQSAAPSA</sequence>
<dbReference type="GO" id="GO:0005178">
    <property type="term" value="F:integrin binding"/>
    <property type="evidence" value="ECO:0007669"/>
    <property type="project" value="InterPro"/>
</dbReference>
<evidence type="ECO:0000313" key="7">
    <source>
        <dbReference type="Proteomes" id="UP000261420"/>
    </source>
</evidence>
<reference evidence="6" key="2">
    <citation type="submission" date="2025-09" db="UniProtKB">
        <authorList>
            <consortium name="Ensembl"/>
        </authorList>
    </citation>
    <scope>IDENTIFICATION</scope>
</reference>
<protein>
    <submittedName>
        <fullName evidence="6">Vascular cell adhesion molecule 1b</fullName>
    </submittedName>
</protein>
<feature type="signal peptide" evidence="4">
    <location>
        <begin position="1"/>
        <end position="23"/>
    </location>
</feature>
<comment type="subcellular location">
    <subcellularLocation>
        <location evidence="1">Membrane</location>
        <topology evidence="1">Single-pass membrane protein</topology>
    </subcellularLocation>
</comment>
<proteinExistence type="predicted"/>
<dbReference type="Pfam" id="PF13895">
    <property type="entry name" value="Ig_2"/>
    <property type="match status" value="1"/>
</dbReference>
<dbReference type="Ensembl" id="ENSSDUT00000021906.1">
    <property type="protein sequence ID" value="ENSSDUP00000021513.1"/>
    <property type="gene ID" value="ENSSDUG00000015629.1"/>
</dbReference>
<evidence type="ECO:0000256" key="4">
    <source>
        <dbReference type="SAM" id="SignalP"/>
    </source>
</evidence>
<feature type="domain" description="Ig-like" evidence="5">
    <location>
        <begin position="212"/>
        <end position="294"/>
    </location>
</feature>
<feature type="domain" description="Ig-like" evidence="5">
    <location>
        <begin position="521"/>
        <end position="611"/>
    </location>
</feature>
<dbReference type="InterPro" id="IPR007110">
    <property type="entry name" value="Ig-like_dom"/>
</dbReference>
<dbReference type="CDD" id="cd00096">
    <property type="entry name" value="Ig"/>
    <property type="match status" value="2"/>
</dbReference>
<keyword evidence="4" id="KW-0732">Signal</keyword>
<feature type="domain" description="Ig-like" evidence="5">
    <location>
        <begin position="395"/>
        <end position="472"/>
    </location>
</feature>
<feature type="domain" description="Ig-like" evidence="5">
    <location>
        <begin position="302"/>
        <end position="390"/>
    </location>
</feature>
<keyword evidence="2" id="KW-0472">Membrane</keyword>
<reference evidence="6" key="1">
    <citation type="submission" date="2025-08" db="UniProtKB">
        <authorList>
            <consortium name="Ensembl"/>
        </authorList>
    </citation>
    <scope>IDENTIFICATION</scope>
</reference>
<keyword evidence="7" id="KW-1185">Reference proteome</keyword>
<evidence type="ECO:0000256" key="2">
    <source>
        <dbReference type="ARBA" id="ARBA00023136"/>
    </source>
</evidence>
<dbReference type="InterPro" id="IPR047012">
    <property type="entry name" value="ICAM_VCAM"/>
</dbReference>
<dbReference type="PROSITE" id="PS50835">
    <property type="entry name" value="IG_LIKE"/>
    <property type="match status" value="6"/>
</dbReference>
<dbReference type="SMART" id="SM00409">
    <property type="entry name" value="IG"/>
    <property type="match status" value="5"/>
</dbReference>
<feature type="chain" id="PRO_5017244633" evidence="4">
    <location>
        <begin position="24"/>
        <end position="651"/>
    </location>
</feature>
<dbReference type="Proteomes" id="UP000261420">
    <property type="component" value="Unplaced"/>
</dbReference>
<dbReference type="SMART" id="SM00408">
    <property type="entry name" value="IGc2"/>
    <property type="match status" value="3"/>
</dbReference>
<dbReference type="GO" id="GO:0005886">
    <property type="term" value="C:plasma membrane"/>
    <property type="evidence" value="ECO:0007669"/>
    <property type="project" value="TreeGrafter"/>
</dbReference>
<evidence type="ECO:0000256" key="1">
    <source>
        <dbReference type="ARBA" id="ARBA00004167"/>
    </source>
</evidence>
<dbReference type="GeneTree" id="ENSGT00940000156511"/>
<dbReference type="InterPro" id="IPR003598">
    <property type="entry name" value="Ig_sub2"/>
</dbReference>
<dbReference type="GO" id="GO:0007155">
    <property type="term" value="P:cell adhesion"/>
    <property type="evidence" value="ECO:0007669"/>
    <property type="project" value="InterPro"/>
</dbReference>
<accession>A0A3B4USZ3</accession>
<name>A0A3B4USZ3_SERDU</name>
<dbReference type="Pfam" id="PF08205">
    <property type="entry name" value="C2-set_2"/>
    <property type="match status" value="1"/>
</dbReference>
<evidence type="ECO:0000256" key="3">
    <source>
        <dbReference type="ARBA" id="ARBA00023157"/>
    </source>
</evidence>
<dbReference type="InterPro" id="IPR036179">
    <property type="entry name" value="Ig-like_dom_sf"/>
</dbReference>
<evidence type="ECO:0000313" key="6">
    <source>
        <dbReference type="Ensembl" id="ENSSDUP00000021513.1"/>
    </source>
</evidence>
<dbReference type="InterPro" id="IPR003599">
    <property type="entry name" value="Ig_sub"/>
</dbReference>
<dbReference type="AlphaFoldDB" id="A0A3B4USZ3"/>
<dbReference type="InterPro" id="IPR013162">
    <property type="entry name" value="CD80_C2-set"/>
</dbReference>
<feature type="domain" description="Ig-like" evidence="5">
    <location>
        <begin position="24"/>
        <end position="97"/>
    </location>
</feature>
<organism evidence="6 7">
    <name type="scientific">Seriola dumerili</name>
    <name type="common">Greater amberjack</name>
    <name type="synonym">Caranx dumerili</name>
    <dbReference type="NCBI Taxonomy" id="41447"/>
    <lineage>
        <taxon>Eukaryota</taxon>
        <taxon>Metazoa</taxon>
        <taxon>Chordata</taxon>
        <taxon>Craniata</taxon>
        <taxon>Vertebrata</taxon>
        <taxon>Euteleostomi</taxon>
        <taxon>Actinopterygii</taxon>
        <taxon>Neopterygii</taxon>
        <taxon>Teleostei</taxon>
        <taxon>Neoteleostei</taxon>
        <taxon>Acanthomorphata</taxon>
        <taxon>Carangaria</taxon>
        <taxon>Carangiformes</taxon>
        <taxon>Carangidae</taxon>
        <taxon>Seriola</taxon>
    </lineage>
</organism>
<feature type="domain" description="Ig-like" evidence="5">
    <location>
        <begin position="115"/>
        <end position="191"/>
    </location>
</feature>
<dbReference type="PANTHER" id="PTHR13771:SF14">
    <property type="entry name" value="VASCULAR CELL ADHESION PROTEIN 1"/>
    <property type="match status" value="1"/>
</dbReference>
<dbReference type="Gene3D" id="2.60.40.10">
    <property type="entry name" value="Immunoglobulins"/>
    <property type="match status" value="6"/>
</dbReference>
<dbReference type="PANTHER" id="PTHR13771">
    <property type="entry name" value="INTERCELLULAR ADHESION MOLECULE"/>
    <property type="match status" value="1"/>
</dbReference>
<dbReference type="SUPFAM" id="SSF48726">
    <property type="entry name" value="Immunoglobulin"/>
    <property type="match status" value="6"/>
</dbReference>
<dbReference type="InterPro" id="IPR013783">
    <property type="entry name" value="Ig-like_fold"/>
</dbReference>
<evidence type="ECO:0000259" key="5">
    <source>
        <dbReference type="PROSITE" id="PS50835"/>
    </source>
</evidence>
<keyword evidence="3" id="KW-1015">Disulfide bond</keyword>
<dbReference type="Pfam" id="PF13927">
    <property type="entry name" value="Ig_3"/>
    <property type="match status" value="2"/>
</dbReference>